<dbReference type="Pfam" id="PF20152">
    <property type="entry name" value="DUF6534"/>
    <property type="match status" value="1"/>
</dbReference>
<feature type="transmembrane region" description="Helical" evidence="2">
    <location>
        <begin position="279"/>
        <end position="300"/>
    </location>
</feature>
<feature type="transmembrane region" description="Helical" evidence="2">
    <location>
        <begin position="250"/>
        <end position="273"/>
    </location>
</feature>
<keyword evidence="5" id="KW-1185">Reference proteome</keyword>
<dbReference type="AlphaFoldDB" id="A0A2H3BQF1"/>
<evidence type="ECO:0000256" key="1">
    <source>
        <dbReference type="SAM" id="MobiDB-lite"/>
    </source>
</evidence>
<keyword evidence="2" id="KW-1133">Transmembrane helix</keyword>
<reference evidence="5" key="1">
    <citation type="journal article" date="2017" name="Nat. Ecol. Evol.">
        <title>Genome expansion and lineage-specific genetic innovations in the forest pathogenic fungi Armillaria.</title>
        <authorList>
            <person name="Sipos G."/>
            <person name="Prasanna A.N."/>
            <person name="Walter M.C."/>
            <person name="O'Connor E."/>
            <person name="Balint B."/>
            <person name="Krizsan K."/>
            <person name="Kiss B."/>
            <person name="Hess J."/>
            <person name="Varga T."/>
            <person name="Slot J."/>
            <person name="Riley R."/>
            <person name="Boka B."/>
            <person name="Rigling D."/>
            <person name="Barry K."/>
            <person name="Lee J."/>
            <person name="Mihaltcheva S."/>
            <person name="LaButti K."/>
            <person name="Lipzen A."/>
            <person name="Waldron R."/>
            <person name="Moloney N.M."/>
            <person name="Sperisen C."/>
            <person name="Kredics L."/>
            <person name="Vagvoelgyi C."/>
            <person name="Patrignani A."/>
            <person name="Fitzpatrick D."/>
            <person name="Nagy I."/>
            <person name="Doyle S."/>
            <person name="Anderson J.B."/>
            <person name="Grigoriev I.V."/>
            <person name="Gueldener U."/>
            <person name="Muensterkoetter M."/>
            <person name="Nagy L.G."/>
        </authorList>
    </citation>
    <scope>NUCLEOTIDE SEQUENCE [LARGE SCALE GENOMIC DNA]</scope>
    <source>
        <strain evidence="5">28-4</strain>
    </source>
</reference>
<dbReference type="PANTHER" id="PTHR40465:SF1">
    <property type="entry name" value="DUF6534 DOMAIN-CONTAINING PROTEIN"/>
    <property type="match status" value="1"/>
</dbReference>
<evidence type="ECO:0000256" key="2">
    <source>
        <dbReference type="SAM" id="Phobius"/>
    </source>
</evidence>
<evidence type="ECO:0000313" key="4">
    <source>
        <dbReference type="EMBL" id="PBK73089.1"/>
    </source>
</evidence>
<dbReference type="PANTHER" id="PTHR40465">
    <property type="entry name" value="CHROMOSOME 1, WHOLE GENOME SHOTGUN SEQUENCE"/>
    <property type="match status" value="1"/>
</dbReference>
<accession>A0A2H3BQF1</accession>
<dbReference type="Proteomes" id="UP000218334">
    <property type="component" value="Unassembled WGS sequence"/>
</dbReference>
<evidence type="ECO:0000259" key="3">
    <source>
        <dbReference type="Pfam" id="PF20152"/>
    </source>
</evidence>
<evidence type="ECO:0000313" key="5">
    <source>
        <dbReference type="Proteomes" id="UP000218334"/>
    </source>
</evidence>
<sequence>MFHYNRNAPRVFPVCFTALSFQYLRRGPSRLQVLTARVAVNIPFDMSDASSSATVLPALDNTMGMLYLSALFAMGLWGAGTVQMYFYYTTYPADSLWLKYLVVVTWCADTANQGLISQLVYTYLVTNFANPAYLSALQPTLLPMMFLTGIIALLAQTFFCWRIWRLSNGNIWLTGGTYIVCFASFVSTMVFYGMTADYNEFAQLIPLHPYMHALNVLSAASDVIIAIVLVHLLRKQRTGYRKTNSMINRLILFTLNTGGICGLCAILTLVFNIVYPDTYIYMLFYIIVCRVYLNSLLATLNSRETIRAIGNATIISSMPNFSNQDSISLAFVGANGHPELGLRSSGTTENDRDSKTVAGSRTNDGLPESKMTMSAP</sequence>
<gene>
    <name evidence="4" type="ORF">ARMSODRAFT_953551</name>
</gene>
<keyword evidence="2" id="KW-0472">Membrane</keyword>
<feature type="domain" description="DUF6534" evidence="3">
    <location>
        <begin position="218"/>
        <end position="304"/>
    </location>
</feature>
<feature type="transmembrane region" description="Helical" evidence="2">
    <location>
        <begin position="65"/>
        <end position="88"/>
    </location>
</feature>
<feature type="transmembrane region" description="Helical" evidence="2">
    <location>
        <begin position="141"/>
        <end position="164"/>
    </location>
</feature>
<dbReference type="EMBL" id="KZ293421">
    <property type="protein sequence ID" value="PBK73089.1"/>
    <property type="molecule type" value="Genomic_DNA"/>
</dbReference>
<protein>
    <recommendedName>
        <fullName evidence="3">DUF6534 domain-containing protein</fullName>
    </recommendedName>
</protein>
<feature type="transmembrane region" description="Helical" evidence="2">
    <location>
        <begin position="212"/>
        <end position="230"/>
    </location>
</feature>
<proteinExistence type="predicted"/>
<dbReference type="InterPro" id="IPR045339">
    <property type="entry name" value="DUF6534"/>
</dbReference>
<feature type="region of interest" description="Disordered" evidence="1">
    <location>
        <begin position="340"/>
        <end position="376"/>
    </location>
</feature>
<feature type="transmembrane region" description="Helical" evidence="2">
    <location>
        <begin position="171"/>
        <end position="192"/>
    </location>
</feature>
<keyword evidence="2" id="KW-0812">Transmembrane</keyword>
<name>A0A2H3BQF1_9AGAR</name>
<organism evidence="4 5">
    <name type="scientific">Armillaria solidipes</name>
    <dbReference type="NCBI Taxonomy" id="1076256"/>
    <lineage>
        <taxon>Eukaryota</taxon>
        <taxon>Fungi</taxon>
        <taxon>Dikarya</taxon>
        <taxon>Basidiomycota</taxon>
        <taxon>Agaricomycotina</taxon>
        <taxon>Agaricomycetes</taxon>
        <taxon>Agaricomycetidae</taxon>
        <taxon>Agaricales</taxon>
        <taxon>Marasmiineae</taxon>
        <taxon>Physalacriaceae</taxon>
        <taxon>Armillaria</taxon>
    </lineage>
</organism>